<comment type="caution">
    <text evidence="1">The sequence shown here is derived from an EMBL/GenBank/DDBJ whole genome shotgun (WGS) entry which is preliminary data.</text>
</comment>
<evidence type="ECO:0000313" key="1">
    <source>
        <dbReference type="EMBL" id="RNL45998.1"/>
    </source>
</evidence>
<protein>
    <submittedName>
        <fullName evidence="1">Uncharacterized protein</fullName>
    </submittedName>
</protein>
<dbReference type="RefSeq" id="WP_148042324.1">
    <property type="nucleotide sequence ID" value="NZ_QICD01000006.1"/>
</dbReference>
<proteinExistence type="predicted"/>
<reference evidence="2" key="1">
    <citation type="submission" date="2018-05" db="EMBL/GenBank/DDBJ databases">
        <title>Genome Sequencing of selected type strains of the family Eggerthellaceae.</title>
        <authorList>
            <person name="Danylec N."/>
            <person name="Stoll D.A."/>
            <person name="Doetsch A."/>
            <person name="Huch M."/>
        </authorList>
    </citation>
    <scope>NUCLEOTIDE SEQUENCE [LARGE SCALE GENOMIC DNA]</scope>
    <source>
        <strain evidence="2">DSM 16106</strain>
    </source>
</reference>
<organism evidence="1 2">
    <name type="scientific">Paraeggerthella hongkongensis</name>
    <dbReference type="NCBI Taxonomy" id="230658"/>
    <lineage>
        <taxon>Bacteria</taxon>
        <taxon>Bacillati</taxon>
        <taxon>Actinomycetota</taxon>
        <taxon>Coriobacteriia</taxon>
        <taxon>Eggerthellales</taxon>
        <taxon>Eggerthellaceae</taxon>
        <taxon>Paraeggerthella</taxon>
    </lineage>
</organism>
<dbReference type="AlphaFoldDB" id="A0A3N0BE64"/>
<dbReference type="EMBL" id="QICD01000006">
    <property type="protein sequence ID" value="RNL45998.1"/>
    <property type="molecule type" value="Genomic_DNA"/>
</dbReference>
<dbReference type="OrthoDB" id="323463at2"/>
<accession>A0A3N0BE64</accession>
<evidence type="ECO:0000313" key="2">
    <source>
        <dbReference type="Proteomes" id="UP000278632"/>
    </source>
</evidence>
<sequence length="103" mass="11477">MKHLDGIDSIVDQFYGGFKKVFYRTTPKEAEVACRFAGLVPQFHVSADGLAHAYPDKLGSLSEEQYEKFCAWHLEICEDLTVLGSSVHGLIVCEKPCEGIKVK</sequence>
<dbReference type="Proteomes" id="UP000278632">
    <property type="component" value="Unassembled WGS sequence"/>
</dbReference>
<name>A0A3N0BE64_9ACTN</name>
<keyword evidence="2" id="KW-1185">Reference proteome</keyword>
<gene>
    <name evidence="1" type="ORF">DMP08_04610</name>
</gene>